<dbReference type="InterPro" id="IPR010620">
    <property type="entry name" value="SBBP_repeat"/>
</dbReference>
<feature type="chain" id="PRO_5045267629" evidence="1">
    <location>
        <begin position="20"/>
        <end position="552"/>
    </location>
</feature>
<evidence type="ECO:0000313" key="3">
    <source>
        <dbReference type="Proteomes" id="UP000829647"/>
    </source>
</evidence>
<dbReference type="SUPFAM" id="SSF63829">
    <property type="entry name" value="Calcium-dependent phosphotriesterase"/>
    <property type="match status" value="1"/>
</dbReference>
<dbReference type="PANTHER" id="PTHR35580:SF1">
    <property type="entry name" value="PHYTASE-LIKE DOMAIN-CONTAINING PROTEIN"/>
    <property type="match status" value="1"/>
</dbReference>
<accession>A0ABY4JB82</accession>
<sequence length="552" mass="56891">MKTLLLLLFLLVGSYGVSAQPGWQWVNQLSASGATMTAKGVITDAAGNSYVTGSFAGTTSFGRLALTSRGLTDLFLVKYNPAGKALWATQIGRDPQTPSYSQPTASGADVALDAAGNVYVIGNFTGTLSYGSNSTISSFSNGFNTALVAKFNPGGQVQWVERFGIPQFGCYGYAIATDAAGNSYVTGQSDYGGIQFGPQAVGGSRRVMYVARYNATGSVAWAKVSSNYSSYGASGADVALDGRGNCVVGGGFINDMTLDGTALTAAGYDAFLASFHAASGSLQWIRQGGGGSTSSNAYISAVATDAQGNVYAAGQHSGLASFGGQPLPNNGDSDQLLARYTRTGALQWVYSGGTSAPEYSSCLVTTSEGNSTLIGRRLNSRNEVTTLIQQILPTGTGHYSETLGTRGSCTTASIAQDKTGKLYLAGSLSGTATFGATTLRVPAGTAGFVGRLHLPETKPHPRGGSHASVEVYPNPVHSRLVASLSGNQTGLLPGKALLHNSLGVVVDAQPLLPADATQAQATFDCTSLPKGLYVLKLYSPDGTSYAQSVEIR</sequence>
<evidence type="ECO:0000313" key="2">
    <source>
        <dbReference type="EMBL" id="UPL48644.1"/>
    </source>
</evidence>
<dbReference type="InterPro" id="IPR052918">
    <property type="entry name" value="Motility_Chemotaxis_Reg"/>
</dbReference>
<dbReference type="Proteomes" id="UP000829647">
    <property type="component" value="Chromosome"/>
</dbReference>
<keyword evidence="3" id="KW-1185">Reference proteome</keyword>
<dbReference type="Pfam" id="PF06739">
    <property type="entry name" value="SBBP"/>
    <property type="match status" value="2"/>
</dbReference>
<evidence type="ECO:0000256" key="1">
    <source>
        <dbReference type="SAM" id="SignalP"/>
    </source>
</evidence>
<organism evidence="2 3">
    <name type="scientific">Hymenobacter sublimis</name>
    <dbReference type="NCBI Taxonomy" id="2933777"/>
    <lineage>
        <taxon>Bacteria</taxon>
        <taxon>Pseudomonadati</taxon>
        <taxon>Bacteroidota</taxon>
        <taxon>Cytophagia</taxon>
        <taxon>Cytophagales</taxon>
        <taxon>Hymenobacteraceae</taxon>
        <taxon>Hymenobacter</taxon>
    </lineage>
</organism>
<reference evidence="2 3" key="1">
    <citation type="submission" date="2022-04" db="EMBL/GenBank/DDBJ databases">
        <title>Hymenobacter sp. isolated from the air.</title>
        <authorList>
            <person name="Won M."/>
            <person name="Lee C.-M."/>
            <person name="Woen H.-Y."/>
            <person name="Kwon S.-W."/>
        </authorList>
    </citation>
    <scope>NUCLEOTIDE SEQUENCE [LARGE SCALE GENOMIC DNA]</scope>
    <source>
        <strain evidence="3">5516 S-25</strain>
    </source>
</reference>
<protein>
    <submittedName>
        <fullName evidence="2">SBBP repeat-containing protein</fullName>
    </submittedName>
</protein>
<dbReference type="EMBL" id="CP095848">
    <property type="protein sequence ID" value="UPL48644.1"/>
    <property type="molecule type" value="Genomic_DNA"/>
</dbReference>
<keyword evidence="1" id="KW-0732">Signal</keyword>
<gene>
    <name evidence="2" type="ORF">MWH26_15800</name>
</gene>
<proteinExistence type="predicted"/>
<dbReference type="RefSeq" id="WP_247975030.1">
    <property type="nucleotide sequence ID" value="NZ_CP095848.1"/>
</dbReference>
<dbReference type="PANTHER" id="PTHR35580">
    <property type="entry name" value="CELL SURFACE GLYCOPROTEIN (S-LAYER PROTEIN)-LIKE PROTEIN"/>
    <property type="match status" value="1"/>
</dbReference>
<feature type="signal peptide" evidence="1">
    <location>
        <begin position="1"/>
        <end position="19"/>
    </location>
</feature>
<name>A0ABY4JB82_9BACT</name>